<dbReference type="Proteomes" id="UP001459714">
    <property type="component" value="Unassembled WGS sequence"/>
</dbReference>
<gene>
    <name evidence="1" type="ORF">NST17_19740</name>
</gene>
<accession>A0ABU9K3J6</accession>
<comment type="caution">
    <text evidence="1">The sequence shown here is derived from an EMBL/GenBank/DDBJ whole genome shotgun (WGS) entry which is preliminary data.</text>
</comment>
<dbReference type="RefSeq" id="WP_342021026.1">
    <property type="nucleotide sequence ID" value="NZ_JBBYAK010000002.1"/>
</dbReference>
<evidence type="ECO:0000313" key="1">
    <source>
        <dbReference type="EMBL" id="MEL3959388.1"/>
    </source>
</evidence>
<dbReference type="EMBL" id="JBBYAK010000002">
    <property type="protein sequence ID" value="MEL3959388.1"/>
    <property type="molecule type" value="Genomic_DNA"/>
</dbReference>
<evidence type="ECO:0000313" key="2">
    <source>
        <dbReference type="Proteomes" id="UP001459714"/>
    </source>
</evidence>
<reference evidence="1 2" key="1">
    <citation type="submission" date="2024-03" db="EMBL/GenBank/DDBJ databases">
        <title>Bacilli Hybrid Assemblies.</title>
        <authorList>
            <person name="Kovac J."/>
        </authorList>
    </citation>
    <scope>NUCLEOTIDE SEQUENCE [LARGE SCALE GENOMIC DNA]</scope>
    <source>
        <strain evidence="1 2">FSL M8-0022</strain>
    </source>
</reference>
<organism evidence="1 2">
    <name type="scientific">Caldifermentibacillus hisashii</name>
    <dbReference type="NCBI Taxonomy" id="996558"/>
    <lineage>
        <taxon>Bacteria</taxon>
        <taxon>Bacillati</taxon>
        <taxon>Bacillota</taxon>
        <taxon>Bacilli</taxon>
        <taxon>Bacillales</taxon>
        <taxon>Bacillaceae</taxon>
        <taxon>Caldifermentibacillus</taxon>
    </lineage>
</organism>
<name>A0ABU9K3J6_9BACI</name>
<proteinExistence type="predicted"/>
<keyword evidence="2" id="KW-1185">Reference proteome</keyword>
<sequence>MENDKEENEMAVSALTEQYILDEQAAKRIISASPIKLPKSNEFNDLYLSDKDRIAHASNVLKSRKFSLQSCE</sequence>
<protein>
    <submittedName>
        <fullName evidence="1">Uncharacterized protein</fullName>
    </submittedName>
</protein>